<dbReference type="SUPFAM" id="SSF52402">
    <property type="entry name" value="Adenine nucleotide alpha hydrolases-like"/>
    <property type="match status" value="2"/>
</dbReference>
<dbReference type="Gene3D" id="3.40.50.620">
    <property type="entry name" value="HUPs"/>
    <property type="match status" value="2"/>
</dbReference>
<dbReference type="InterPro" id="IPR014729">
    <property type="entry name" value="Rossmann-like_a/b/a_fold"/>
</dbReference>
<evidence type="ECO:0000259" key="1">
    <source>
        <dbReference type="Pfam" id="PF00582"/>
    </source>
</evidence>
<dbReference type="PANTHER" id="PTHR31964">
    <property type="entry name" value="ADENINE NUCLEOTIDE ALPHA HYDROLASES-LIKE SUPERFAMILY PROTEIN"/>
    <property type="match status" value="1"/>
</dbReference>
<accession>A0A835W9H1</accession>
<reference evidence="2" key="1">
    <citation type="journal article" date="2020" name="bioRxiv">
        <title>Comparative genomics of Chlamydomonas.</title>
        <authorList>
            <person name="Craig R.J."/>
            <person name="Hasan A.R."/>
            <person name="Ness R.W."/>
            <person name="Keightley P.D."/>
        </authorList>
    </citation>
    <scope>NUCLEOTIDE SEQUENCE</scope>
    <source>
        <strain evidence="2">CCAP 11/173</strain>
    </source>
</reference>
<dbReference type="InterPro" id="IPR006016">
    <property type="entry name" value="UspA"/>
</dbReference>
<dbReference type="InterPro" id="IPR006015">
    <property type="entry name" value="Universal_stress_UspA"/>
</dbReference>
<dbReference type="AlphaFoldDB" id="A0A835W9H1"/>
<dbReference type="EMBL" id="JAEHOD010000035">
    <property type="protein sequence ID" value="KAG2441431.1"/>
    <property type="molecule type" value="Genomic_DNA"/>
</dbReference>
<dbReference type="PANTHER" id="PTHR31964:SF113">
    <property type="entry name" value="USPA DOMAIN-CONTAINING PROTEIN"/>
    <property type="match status" value="1"/>
</dbReference>
<keyword evidence="3" id="KW-1185">Reference proteome</keyword>
<proteinExistence type="predicted"/>
<dbReference type="Proteomes" id="UP000613740">
    <property type="component" value="Unassembled WGS sequence"/>
</dbReference>
<feature type="domain" description="UspA" evidence="1">
    <location>
        <begin position="51"/>
        <end position="180"/>
    </location>
</feature>
<protein>
    <recommendedName>
        <fullName evidence="1">UspA domain-containing protein</fullName>
    </recommendedName>
</protein>
<organism evidence="2 3">
    <name type="scientific">Chlamydomonas schloesseri</name>
    <dbReference type="NCBI Taxonomy" id="2026947"/>
    <lineage>
        <taxon>Eukaryota</taxon>
        <taxon>Viridiplantae</taxon>
        <taxon>Chlorophyta</taxon>
        <taxon>core chlorophytes</taxon>
        <taxon>Chlorophyceae</taxon>
        <taxon>CS clade</taxon>
        <taxon>Chlamydomonadales</taxon>
        <taxon>Chlamydomonadaceae</taxon>
        <taxon>Chlamydomonas</taxon>
    </lineage>
</organism>
<gene>
    <name evidence="2" type="ORF">HYH02_010019</name>
</gene>
<name>A0A835W9H1_9CHLO</name>
<dbReference type="Pfam" id="PF00582">
    <property type="entry name" value="Usp"/>
    <property type="match status" value="2"/>
</dbReference>
<dbReference type="OrthoDB" id="843225at2759"/>
<evidence type="ECO:0000313" key="2">
    <source>
        <dbReference type="EMBL" id="KAG2441431.1"/>
    </source>
</evidence>
<dbReference type="PRINTS" id="PR01438">
    <property type="entry name" value="UNVRSLSTRESS"/>
</dbReference>
<feature type="domain" description="UspA" evidence="1">
    <location>
        <begin position="213"/>
        <end position="334"/>
    </location>
</feature>
<sequence length="362" mass="39083">MADAATTANPPPPARLSSNVSFTKRRTDDVVNPLDITEVELKRRQGASLTISCAVDGSQMSDKSMATALSFFNSKRGDKFNVIHISDVSKNYLSKHLQPAHLKNYYVDMAHGARVKAEWLCREKEEGRSTCESLTRLAEKHGTDLLVLGSWGRKGEKLDMLGTVSDFSLRQSHCSIVIVRSVGGSGLGGITGGMGPAGGSPGAVVTNRPAKYLFATDGSHAAHLAFTFLLNYLLRPCDSVQVVAVHTSATEGAEEARTTEFYKQYMERRRVNGNVHVRCVDRLTTNIPEGIAEAVTELGCDVLVMGISGYGRKKLGSVSADISTRASCTTIIIKDSWDVKSDRYLSAGIATMTNEVATSAME</sequence>
<comment type="caution">
    <text evidence="2">The sequence shown here is derived from an EMBL/GenBank/DDBJ whole genome shotgun (WGS) entry which is preliminary data.</text>
</comment>
<evidence type="ECO:0000313" key="3">
    <source>
        <dbReference type="Proteomes" id="UP000613740"/>
    </source>
</evidence>